<reference evidence="1" key="1">
    <citation type="submission" date="2021-03" db="EMBL/GenBank/DDBJ databases">
        <title>Comamonas denitrificans.</title>
        <authorList>
            <person name="Finster K."/>
        </authorList>
    </citation>
    <scope>NUCLEOTIDE SEQUENCE</scope>
    <source>
        <strain evidence="1">MM2021_4</strain>
    </source>
</reference>
<sequence length="335" mass="37443">MADRSTPPTLLSDWQLHTAHRSQDAQLRTLFAQVFGHTMGQQEWDWKYRGTDLRGSLLTKASTGDAIAFFGGMPRTFSHQGRTIQTVQNGDVMVRMQERGVFSRKGALFQVAQHFFSQHLGAGAPYAFAFGFPNTRHFQLGLKLGLYRQAGCLQQLRWTAQPAPWQRLWAVQTLAADAPLTALDALWPQMQASWPQHFLPLRSASHWAWRYQQRPGVDYHLLLVRQRLTGKPLAALALRLHPEHCDWLDYLGPRQHLPHAIAAARAFAHQHQRPVQALVSDAVASDFCAAQPQGLHSSPSDISIPTNAIDAAGPTASVAPWQGHLWLMGGDSDFM</sequence>
<organism evidence="1 2">
    <name type="scientific">Comamonas denitrificans</name>
    <dbReference type="NCBI Taxonomy" id="117506"/>
    <lineage>
        <taxon>Bacteria</taxon>
        <taxon>Pseudomonadati</taxon>
        <taxon>Pseudomonadota</taxon>
        <taxon>Betaproteobacteria</taxon>
        <taxon>Burkholderiales</taxon>
        <taxon>Comamonadaceae</taxon>
        <taxon>Comamonas</taxon>
    </lineage>
</organism>
<dbReference type="RefSeq" id="WP_207575740.1">
    <property type="nucleotide sequence ID" value="NZ_JAFNME010000025.1"/>
</dbReference>
<evidence type="ECO:0000313" key="2">
    <source>
        <dbReference type="Proteomes" id="UP000664731"/>
    </source>
</evidence>
<dbReference type="Proteomes" id="UP000664731">
    <property type="component" value="Unassembled WGS sequence"/>
</dbReference>
<comment type="caution">
    <text evidence="1">The sequence shown here is derived from an EMBL/GenBank/DDBJ whole genome shotgun (WGS) entry which is preliminary data.</text>
</comment>
<proteinExistence type="predicted"/>
<name>A0A939GWG5_9BURK</name>
<gene>
    <name evidence="1" type="ORF">J1777_10985</name>
</gene>
<keyword evidence="2" id="KW-1185">Reference proteome</keyword>
<evidence type="ECO:0000313" key="1">
    <source>
        <dbReference type="EMBL" id="MBO1250340.1"/>
    </source>
</evidence>
<dbReference type="EMBL" id="JAFNME010000025">
    <property type="protein sequence ID" value="MBO1250340.1"/>
    <property type="molecule type" value="Genomic_DNA"/>
</dbReference>
<accession>A0A939GWG5</accession>
<protein>
    <submittedName>
        <fullName evidence="1">GNAT family N-acetyltransferase</fullName>
    </submittedName>
</protein>
<dbReference type="AlphaFoldDB" id="A0A939GWG5"/>
<dbReference type="Gene3D" id="3.40.630.30">
    <property type="match status" value="1"/>
</dbReference>